<dbReference type="EMBL" id="JBHSIT010000005">
    <property type="protein sequence ID" value="MFC4909353.1"/>
    <property type="molecule type" value="Genomic_DNA"/>
</dbReference>
<accession>A0ABV9U1E8</accession>
<feature type="region of interest" description="Disordered" evidence="1">
    <location>
        <begin position="105"/>
        <end position="140"/>
    </location>
</feature>
<keyword evidence="3" id="KW-1185">Reference proteome</keyword>
<reference evidence="3" key="1">
    <citation type="journal article" date="2019" name="Int. J. Syst. Evol. Microbiol.">
        <title>The Global Catalogue of Microorganisms (GCM) 10K type strain sequencing project: providing services to taxonomists for standard genome sequencing and annotation.</title>
        <authorList>
            <consortium name="The Broad Institute Genomics Platform"/>
            <consortium name="The Broad Institute Genome Sequencing Center for Infectious Disease"/>
            <person name="Wu L."/>
            <person name="Ma J."/>
        </authorList>
    </citation>
    <scope>NUCLEOTIDE SEQUENCE [LARGE SCALE GENOMIC DNA]</scope>
    <source>
        <strain evidence="3">KLKA75</strain>
    </source>
</reference>
<comment type="caution">
    <text evidence="2">The sequence shown here is derived from an EMBL/GenBank/DDBJ whole genome shotgun (WGS) entry which is preliminary data.</text>
</comment>
<evidence type="ECO:0000313" key="3">
    <source>
        <dbReference type="Proteomes" id="UP001595872"/>
    </source>
</evidence>
<dbReference type="RefSeq" id="WP_378256806.1">
    <property type="nucleotide sequence ID" value="NZ_JBHSIT010000005.1"/>
</dbReference>
<evidence type="ECO:0000313" key="2">
    <source>
        <dbReference type="EMBL" id="MFC4909353.1"/>
    </source>
</evidence>
<gene>
    <name evidence="2" type="ORF">ACFPCY_18670</name>
</gene>
<evidence type="ECO:0000256" key="1">
    <source>
        <dbReference type="SAM" id="MobiDB-lite"/>
    </source>
</evidence>
<proteinExistence type="predicted"/>
<protein>
    <submittedName>
        <fullName evidence="2">Uncharacterized protein</fullName>
    </submittedName>
</protein>
<dbReference type="Proteomes" id="UP001595872">
    <property type="component" value="Unassembled WGS sequence"/>
</dbReference>
<sequence>MRLGARADTEPKIIVPAISTVGPSASGRVRRSRVLSALRPHPRPDATASFGSSEDEVLEDRIQILFIPGNPDAALAYLEPELAIRRNAGASSRRRLLLADWQANFPSTPRCSRPKPDPSAQRSQPPTPPPPCHEEEQDHA</sequence>
<organism evidence="2 3">
    <name type="scientific">Actinomadura gamaensis</name>
    <dbReference type="NCBI Taxonomy" id="1763541"/>
    <lineage>
        <taxon>Bacteria</taxon>
        <taxon>Bacillati</taxon>
        <taxon>Actinomycetota</taxon>
        <taxon>Actinomycetes</taxon>
        <taxon>Streptosporangiales</taxon>
        <taxon>Thermomonosporaceae</taxon>
        <taxon>Actinomadura</taxon>
    </lineage>
</organism>
<name>A0ABV9U1E8_9ACTN</name>